<dbReference type="Proteomes" id="UP001254832">
    <property type="component" value="Unassembled WGS sequence"/>
</dbReference>
<dbReference type="AlphaFoldDB" id="A0AAP5H6R8"/>
<sequence length="30" mass="3322">MAEYAAQPLIGTHRQISESAADGGYERDKR</sequence>
<organism evidence="2 3">
    <name type="scientific">Paenibacillus amylolyticus</name>
    <dbReference type="NCBI Taxonomy" id="1451"/>
    <lineage>
        <taxon>Bacteria</taxon>
        <taxon>Bacillati</taxon>
        <taxon>Bacillota</taxon>
        <taxon>Bacilli</taxon>
        <taxon>Bacillales</taxon>
        <taxon>Paenibacillaceae</taxon>
        <taxon>Paenibacillus</taxon>
    </lineage>
</organism>
<gene>
    <name evidence="2" type="ORF">J2W91_004746</name>
</gene>
<name>A0AAP5H6R8_PAEAM</name>
<accession>A0AAP5H6R8</accession>
<evidence type="ECO:0000313" key="3">
    <source>
        <dbReference type="Proteomes" id="UP001254832"/>
    </source>
</evidence>
<feature type="region of interest" description="Disordered" evidence="1">
    <location>
        <begin position="1"/>
        <end position="30"/>
    </location>
</feature>
<evidence type="ECO:0000256" key="1">
    <source>
        <dbReference type="SAM" id="MobiDB-lite"/>
    </source>
</evidence>
<evidence type="ECO:0000313" key="2">
    <source>
        <dbReference type="EMBL" id="MDR6726235.1"/>
    </source>
</evidence>
<proteinExistence type="predicted"/>
<protein>
    <submittedName>
        <fullName evidence="2">Uncharacterized protein</fullName>
    </submittedName>
</protein>
<comment type="caution">
    <text evidence="2">The sequence shown here is derived from an EMBL/GenBank/DDBJ whole genome shotgun (WGS) entry which is preliminary data.</text>
</comment>
<dbReference type="EMBL" id="JAVDTR010000016">
    <property type="protein sequence ID" value="MDR6726235.1"/>
    <property type="molecule type" value="Genomic_DNA"/>
</dbReference>
<reference evidence="2" key="1">
    <citation type="submission" date="2023-07" db="EMBL/GenBank/DDBJ databases">
        <title>Sorghum-associated microbial communities from plants grown in Nebraska, USA.</title>
        <authorList>
            <person name="Schachtman D."/>
        </authorList>
    </citation>
    <scope>NUCLEOTIDE SEQUENCE</scope>
    <source>
        <strain evidence="2">BE80</strain>
    </source>
</reference>